<keyword evidence="3" id="KW-0808">Transferase</keyword>
<dbReference type="OrthoDB" id="74183at2759"/>
<feature type="domain" description="N-end aminoacyl transferase N-terminal" evidence="6">
    <location>
        <begin position="21"/>
        <end position="100"/>
    </location>
</feature>
<feature type="region of interest" description="Disordered" evidence="5">
    <location>
        <begin position="142"/>
        <end position="169"/>
    </location>
</feature>
<protein>
    <recommendedName>
        <fullName evidence="2">arginyltransferase</fullName>
        <ecNumber evidence="2">2.3.2.8</ecNumber>
    </recommendedName>
</protein>
<dbReference type="Pfam" id="PF04377">
    <property type="entry name" value="ATE_C"/>
    <property type="match status" value="1"/>
</dbReference>
<comment type="similarity">
    <text evidence="1">Belongs to the R-transferase family.</text>
</comment>
<evidence type="ECO:0000313" key="9">
    <source>
        <dbReference type="Proteomes" id="UP000246740"/>
    </source>
</evidence>
<reference evidence="8 9" key="1">
    <citation type="journal article" date="2018" name="Mol. Biol. Evol.">
        <title>Broad Genomic Sampling Reveals a Smut Pathogenic Ancestry of the Fungal Clade Ustilaginomycotina.</title>
        <authorList>
            <person name="Kijpornyongpan T."/>
            <person name="Mondo S.J."/>
            <person name="Barry K."/>
            <person name="Sandor L."/>
            <person name="Lee J."/>
            <person name="Lipzen A."/>
            <person name="Pangilinan J."/>
            <person name="LaButti K."/>
            <person name="Hainaut M."/>
            <person name="Henrissat B."/>
            <person name="Grigoriev I.V."/>
            <person name="Spatafora J.W."/>
            <person name="Aime M.C."/>
        </authorList>
    </citation>
    <scope>NUCLEOTIDE SEQUENCE [LARGE SCALE GENOMIC DNA]</scope>
    <source>
        <strain evidence="8 9">MCA 3645</strain>
    </source>
</reference>
<dbReference type="InParanoid" id="A0A317XUX8"/>
<evidence type="ECO:0000256" key="5">
    <source>
        <dbReference type="SAM" id="MobiDB-lite"/>
    </source>
</evidence>
<dbReference type="AlphaFoldDB" id="A0A317XUX8"/>
<feature type="region of interest" description="Disordered" evidence="5">
    <location>
        <begin position="391"/>
        <end position="465"/>
    </location>
</feature>
<evidence type="ECO:0000259" key="7">
    <source>
        <dbReference type="Pfam" id="PF04377"/>
    </source>
</evidence>
<proteinExistence type="inferred from homology"/>
<feature type="compositionally biased region" description="Polar residues" evidence="5">
    <location>
        <begin position="142"/>
        <end position="167"/>
    </location>
</feature>
<feature type="compositionally biased region" description="Acidic residues" evidence="5">
    <location>
        <begin position="432"/>
        <end position="447"/>
    </location>
</feature>
<evidence type="ECO:0000256" key="1">
    <source>
        <dbReference type="ARBA" id="ARBA00009991"/>
    </source>
</evidence>
<evidence type="ECO:0000256" key="3">
    <source>
        <dbReference type="ARBA" id="ARBA00022679"/>
    </source>
</evidence>
<dbReference type="InterPro" id="IPR030700">
    <property type="entry name" value="N-end_Aminoacyl_Trfase"/>
</dbReference>
<evidence type="ECO:0000256" key="2">
    <source>
        <dbReference type="ARBA" id="ARBA00012025"/>
    </source>
</evidence>
<sequence length="557" mass="62237">MSSDGTSRQLSIVSPVGYSCSSCGYCTAPGSGKRSGTKSSKSYGIWAHRLSPNHYQLLIDQAWRRSGDYIYKPDNLRTCCPQLPIRLPLLQFKLGKNNKRALTNLLFHTRGSCKKPAKWKGKWSTQRQTDLEARWDEILASTASSDDGPRSSSANNAEKQHASSPSWADTIAGPVTSQLQVTLSLSSSTDEKYQLFRKYQAKIHGEAEDKISTRDGFNRFLVDSSLALTLPSTGLPLSKSERESWKARRMDPRSLPDEIPFGCYHQEYRLDGRLIAVGVLDILPRCISSVYVFYDPDPQFKELQLGKISALQEILLGLRLSRLPHMQDIQHYYMGFYIHSCQKMRYKAEYRPSQLLDCWDNSWHPVDHDSDGDGKEGVRTFLDRGRCFGWSSQPDSMGTDSASTSTSDRQPIATSTPTATSQNKTPSSSAPNDDEESECESGSDSEDEGRRIPTTPQPPPGMLDGRAMLQTVRNLVSGHPPQDDGDSREAELKHMEILKLALVLESKHQAHGFKPLLMSNLAKAFVEEEQDSDFVQAVECISALRDPELVGEMILFL</sequence>
<dbReference type="InterPro" id="IPR007471">
    <property type="entry name" value="N-end_Aminoacyl_Trfase_N"/>
</dbReference>
<dbReference type="InterPro" id="IPR007472">
    <property type="entry name" value="N-end_Aminoacyl_Trfase_C"/>
</dbReference>
<dbReference type="GO" id="GO:0004057">
    <property type="term" value="F:arginyl-tRNA--protein transferase activity"/>
    <property type="evidence" value="ECO:0007669"/>
    <property type="project" value="UniProtKB-EC"/>
</dbReference>
<dbReference type="FunCoup" id="A0A317XUX8">
    <property type="interactions" value="561"/>
</dbReference>
<dbReference type="Pfam" id="PF04376">
    <property type="entry name" value="ATE_N"/>
    <property type="match status" value="1"/>
</dbReference>
<feature type="domain" description="N-end rule aminoacyl transferase C-terminal" evidence="7">
    <location>
        <begin position="191"/>
        <end position="357"/>
    </location>
</feature>
<evidence type="ECO:0000256" key="4">
    <source>
        <dbReference type="ARBA" id="ARBA00023315"/>
    </source>
</evidence>
<dbReference type="PANTHER" id="PTHR21367:SF1">
    <property type="entry name" value="ARGINYL-TRNA--PROTEIN TRANSFERASE 1"/>
    <property type="match status" value="1"/>
</dbReference>
<accession>A0A317XUX8</accession>
<gene>
    <name evidence="8" type="ORF">BCV70DRAFT_198140</name>
</gene>
<keyword evidence="4" id="KW-0012">Acyltransferase</keyword>
<dbReference type="Proteomes" id="UP000246740">
    <property type="component" value="Unassembled WGS sequence"/>
</dbReference>
<dbReference type="EMBL" id="KZ819189">
    <property type="protein sequence ID" value="PWZ01862.1"/>
    <property type="molecule type" value="Genomic_DNA"/>
</dbReference>
<evidence type="ECO:0000313" key="8">
    <source>
        <dbReference type="EMBL" id="PWZ01862.1"/>
    </source>
</evidence>
<feature type="compositionally biased region" description="Polar residues" evidence="5">
    <location>
        <begin position="391"/>
        <end position="431"/>
    </location>
</feature>
<keyword evidence="9" id="KW-1185">Reference proteome</keyword>
<dbReference type="PANTHER" id="PTHR21367">
    <property type="entry name" value="ARGININE-TRNA-PROTEIN TRANSFERASE 1"/>
    <property type="match status" value="1"/>
</dbReference>
<dbReference type="GO" id="GO:0005737">
    <property type="term" value="C:cytoplasm"/>
    <property type="evidence" value="ECO:0007669"/>
    <property type="project" value="TreeGrafter"/>
</dbReference>
<dbReference type="STRING" id="1882483.A0A317XUX8"/>
<organism evidence="8 9">
    <name type="scientific">Testicularia cyperi</name>
    <dbReference type="NCBI Taxonomy" id="1882483"/>
    <lineage>
        <taxon>Eukaryota</taxon>
        <taxon>Fungi</taxon>
        <taxon>Dikarya</taxon>
        <taxon>Basidiomycota</taxon>
        <taxon>Ustilaginomycotina</taxon>
        <taxon>Ustilaginomycetes</taxon>
        <taxon>Ustilaginales</taxon>
        <taxon>Anthracoideaceae</taxon>
        <taxon>Testicularia</taxon>
    </lineage>
</organism>
<evidence type="ECO:0000259" key="6">
    <source>
        <dbReference type="Pfam" id="PF04376"/>
    </source>
</evidence>
<dbReference type="EC" id="2.3.2.8" evidence="2"/>
<name>A0A317XUX8_9BASI</name>